<keyword evidence="6" id="KW-0812">Transmembrane</keyword>
<evidence type="ECO:0000256" key="3">
    <source>
        <dbReference type="ARBA" id="ARBA00029447"/>
    </source>
</evidence>
<feature type="domain" description="Methyl-accepting transducer" evidence="7">
    <location>
        <begin position="272"/>
        <end position="508"/>
    </location>
</feature>
<accession>A0A4U1BFH9</accession>
<feature type="coiled-coil region" evidence="5">
    <location>
        <begin position="248"/>
        <end position="286"/>
    </location>
</feature>
<dbReference type="SUPFAM" id="SSF58104">
    <property type="entry name" value="Methyl-accepting chemotaxis protein (MCP) signaling domain"/>
    <property type="match status" value="1"/>
</dbReference>
<evidence type="ECO:0000256" key="4">
    <source>
        <dbReference type="PROSITE-ProRule" id="PRU00284"/>
    </source>
</evidence>
<feature type="transmembrane region" description="Helical" evidence="6">
    <location>
        <begin position="191"/>
        <end position="212"/>
    </location>
</feature>
<comment type="subcellular location">
    <subcellularLocation>
        <location evidence="1">Membrane</location>
    </subcellularLocation>
</comment>
<organism evidence="9 10">
    <name type="scientific">Ferrimonas sediminicola</name>
    <dbReference type="NCBI Taxonomy" id="2569538"/>
    <lineage>
        <taxon>Bacteria</taxon>
        <taxon>Pseudomonadati</taxon>
        <taxon>Pseudomonadota</taxon>
        <taxon>Gammaproteobacteria</taxon>
        <taxon>Alteromonadales</taxon>
        <taxon>Ferrimonadaceae</taxon>
        <taxon>Ferrimonas</taxon>
    </lineage>
</organism>
<evidence type="ECO:0000259" key="7">
    <source>
        <dbReference type="PROSITE" id="PS50111"/>
    </source>
</evidence>
<keyword evidence="6" id="KW-1133">Transmembrane helix</keyword>
<dbReference type="PANTHER" id="PTHR32089">
    <property type="entry name" value="METHYL-ACCEPTING CHEMOTAXIS PROTEIN MCPB"/>
    <property type="match status" value="1"/>
</dbReference>
<dbReference type="FunFam" id="1.10.287.950:FF:000001">
    <property type="entry name" value="Methyl-accepting chemotaxis sensory transducer"/>
    <property type="match status" value="1"/>
</dbReference>
<evidence type="ECO:0000259" key="8">
    <source>
        <dbReference type="PROSITE" id="PS50885"/>
    </source>
</evidence>
<protein>
    <submittedName>
        <fullName evidence="9">Methyl-accepting chemotaxis protein</fullName>
    </submittedName>
</protein>
<evidence type="ECO:0000256" key="1">
    <source>
        <dbReference type="ARBA" id="ARBA00004370"/>
    </source>
</evidence>
<dbReference type="AlphaFoldDB" id="A0A4U1BFH9"/>
<evidence type="ECO:0000256" key="5">
    <source>
        <dbReference type="SAM" id="Coils"/>
    </source>
</evidence>
<keyword evidence="6" id="KW-0472">Membrane</keyword>
<evidence type="ECO:0000256" key="2">
    <source>
        <dbReference type="ARBA" id="ARBA00023224"/>
    </source>
</evidence>
<comment type="similarity">
    <text evidence="3">Belongs to the methyl-accepting chemotaxis (MCP) protein family.</text>
</comment>
<proteinExistence type="inferred from homology"/>
<feature type="domain" description="HAMP" evidence="8">
    <location>
        <begin position="215"/>
        <end position="267"/>
    </location>
</feature>
<evidence type="ECO:0000256" key="6">
    <source>
        <dbReference type="SAM" id="Phobius"/>
    </source>
</evidence>
<sequence length="545" mass="59585">MNLLRHLSISKKLMFANLVGMLLLLLGAGYALYSQVTVVGYYQQVLQRDAVAREQVLSLEVAFKGQVQEWKNVLVRTYKQDDREKYWGKYLKAEAKVADHARVILPLLEEIDPVLAGQLQEFIQAHDTLGEKYRAGREYQLANGYDAAGTDTLVRGIDRAPSKSLGALVEAMAQAQQRTVAEHQRHADQQLTLAMLALALAFALALVTGVMVSNGFIVRPMREVGAFLRELASGNFAARLSLGQRDELGQLAEDARELQKQQEAILNQLTDVAAQLSGQSATLQREMGETATDIHEQNSQTDQMASAMTEMVASISQVSASAQIAASNVAETNGRLGESKGNLNETKRNIIELQGAVSHSGEVMQRLEHESQEIGAILDVIRNIADQTNLLALNAAIEAARAGEQGRGFAVVADEVRSLASRTQESTQQIQTMIERLQRESQEAVASIQHGQQFADLCATQATGVDEMLSQVTDEVNQISQMNMEIAAAAEEQSRVSEEISQNVMRVKEVGESVESNAAEAQQVGEQIASQAGELQQLVGRYRLN</sequence>
<dbReference type="PROSITE" id="PS50885">
    <property type="entry name" value="HAMP"/>
    <property type="match status" value="1"/>
</dbReference>
<dbReference type="RefSeq" id="WP_136852420.1">
    <property type="nucleotide sequence ID" value="NZ_SWCI01000003.1"/>
</dbReference>
<dbReference type="Pfam" id="PF00015">
    <property type="entry name" value="MCPsignal"/>
    <property type="match status" value="1"/>
</dbReference>
<keyword evidence="2 4" id="KW-0807">Transducer</keyword>
<dbReference type="GO" id="GO:0006935">
    <property type="term" value="P:chemotaxis"/>
    <property type="evidence" value="ECO:0007669"/>
    <property type="project" value="UniProtKB-ARBA"/>
</dbReference>
<dbReference type="Proteomes" id="UP000305674">
    <property type="component" value="Unassembled WGS sequence"/>
</dbReference>
<name>A0A4U1BFH9_9GAMM</name>
<comment type="caution">
    <text evidence="9">The sequence shown here is derived from an EMBL/GenBank/DDBJ whole genome shotgun (WGS) entry which is preliminary data.</text>
</comment>
<dbReference type="GO" id="GO:0007165">
    <property type="term" value="P:signal transduction"/>
    <property type="evidence" value="ECO:0007669"/>
    <property type="project" value="UniProtKB-KW"/>
</dbReference>
<dbReference type="GO" id="GO:0016020">
    <property type="term" value="C:membrane"/>
    <property type="evidence" value="ECO:0007669"/>
    <property type="project" value="UniProtKB-SubCell"/>
</dbReference>
<keyword evidence="5" id="KW-0175">Coiled coil</keyword>
<gene>
    <name evidence="9" type="ORF">FCL40_06875</name>
</gene>
<reference evidence="9 10" key="1">
    <citation type="submission" date="2019-04" db="EMBL/GenBank/DDBJ databases">
        <authorList>
            <person name="Hwang J.C."/>
        </authorList>
    </citation>
    <scope>NUCLEOTIDE SEQUENCE [LARGE SCALE GENOMIC DNA]</scope>
    <source>
        <strain evidence="9 10">IMCC35001</strain>
    </source>
</reference>
<dbReference type="PROSITE" id="PS50111">
    <property type="entry name" value="CHEMOTAXIS_TRANSDUC_2"/>
    <property type="match status" value="1"/>
</dbReference>
<dbReference type="PANTHER" id="PTHR32089:SF120">
    <property type="entry name" value="METHYL-ACCEPTING CHEMOTAXIS PROTEIN TLPQ"/>
    <property type="match status" value="1"/>
</dbReference>
<dbReference type="OrthoDB" id="1884279at2"/>
<dbReference type="Gene3D" id="1.10.287.950">
    <property type="entry name" value="Methyl-accepting chemotaxis protein"/>
    <property type="match status" value="1"/>
</dbReference>
<keyword evidence="10" id="KW-1185">Reference proteome</keyword>
<dbReference type="EMBL" id="SWCI01000003">
    <property type="protein sequence ID" value="TKB49871.1"/>
    <property type="molecule type" value="Genomic_DNA"/>
</dbReference>
<dbReference type="CDD" id="cd06225">
    <property type="entry name" value="HAMP"/>
    <property type="match status" value="1"/>
</dbReference>
<dbReference type="InterPro" id="IPR003660">
    <property type="entry name" value="HAMP_dom"/>
</dbReference>
<evidence type="ECO:0000313" key="9">
    <source>
        <dbReference type="EMBL" id="TKB49871.1"/>
    </source>
</evidence>
<dbReference type="CDD" id="cd11386">
    <property type="entry name" value="MCP_signal"/>
    <property type="match status" value="1"/>
</dbReference>
<dbReference type="InterPro" id="IPR004089">
    <property type="entry name" value="MCPsignal_dom"/>
</dbReference>
<evidence type="ECO:0000313" key="10">
    <source>
        <dbReference type="Proteomes" id="UP000305674"/>
    </source>
</evidence>
<dbReference type="SMART" id="SM00283">
    <property type="entry name" value="MA"/>
    <property type="match status" value="1"/>
</dbReference>